<accession>A0A367XWN9</accession>
<keyword evidence="3" id="KW-1185">Reference proteome</keyword>
<feature type="signal peptide" evidence="1">
    <location>
        <begin position="1"/>
        <end position="16"/>
    </location>
</feature>
<dbReference type="AlphaFoldDB" id="A0A367XWN9"/>
<dbReference type="Proteomes" id="UP000253472">
    <property type="component" value="Unassembled WGS sequence"/>
</dbReference>
<dbReference type="EMBL" id="QLNQ01000028">
    <property type="protein sequence ID" value="RCK57660.1"/>
    <property type="molecule type" value="Genomic_DNA"/>
</dbReference>
<gene>
    <name evidence="2" type="ORF">Cantr_06409</name>
</gene>
<evidence type="ECO:0000313" key="3">
    <source>
        <dbReference type="Proteomes" id="UP000253472"/>
    </source>
</evidence>
<evidence type="ECO:0000313" key="2">
    <source>
        <dbReference type="EMBL" id="RCK57660.1"/>
    </source>
</evidence>
<proteinExistence type="predicted"/>
<evidence type="ECO:0000256" key="1">
    <source>
        <dbReference type="SAM" id="SignalP"/>
    </source>
</evidence>
<sequence>MKVSILLLTIILVASAAIIPRSTNEDNTVSIASNNQEYELKENVNFIKVSGSTNIQELKDAYPNGDIVNDLNNPRKQIFIFNVDNLLTRLTKKDTVVY</sequence>
<feature type="chain" id="PRO_5016594902" evidence="1">
    <location>
        <begin position="17"/>
        <end position="98"/>
    </location>
</feature>
<keyword evidence="1" id="KW-0732">Signal</keyword>
<name>A0A367XWN9_9ASCO</name>
<reference evidence="2 3" key="1">
    <citation type="submission" date="2018-06" db="EMBL/GenBank/DDBJ databases">
        <title>Whole genome sequencing of Candida tropicalis (genome annotated by CSBL at Korea University).</title>
        <authorList>
            <person name="Ahn J."/>
        </authorList>
    </citation>
    <scope>NUCLEOTIDE SEQUENCE [LARGE SCALE GENOMIC DNA]</scope>
    <source>
        <strain evidence="2 3">ATCC 20962</strain>
    </source>
</reference>
<dbReference type="OrthoDB" id="4010040at2759"/>
<organism evidence="2 3">
    <name type="scientific">Candida viswanathii</name>
    <dbReference type="NCBI Taxonomy" id="5486"/>
    <lineage>
        <taxon>Eukaryota</taxon>
        <taxon>Fungi</taxon>
        <taxon>Dikarya</taxon>
        <taxon>Ascomycota</taxon>
        <taxon>Saccharomycotina</taxon>
        <taxon>Pichiomycetes</taxon>
        <taxon>Debaryomycetaceae</taxon>
        <taxon>Candida/Lodderomyces clade</taxon>
        <taxon>Candida</taxon>
    </lineage>
</organism>
<protein>
    <submittedName>
        <fullName evidence="2">Uncharacterized protein</fullName>
    </submittedName>
</protein>
<comment type="caution">
    <text evidence="2">The sequence shown here is derived from an EMBL/GenBank/DDBJ whole genome shotgun (WGS) entry which is preliminary data.</text>
</comment>